<dbReference type="HOGENOM" id="CLU_2895220_0_0_5"/>
<proteinExistence type="predicted"/>
<gene>
    <name evidence="2" type="ORF">BALG_02463</name>
</gene>
<evidence type="ECO:0000256" key="1">
    <source>
        <dbReference type="SAM" id="MobiDB-lite"/>
    </source>
</evidence>
<feature type="compositionally biased region" description="Basic and acidic residues" evidence="1">
    <location>
        <begin position="1"/>
        <end position="21"/>
    </location>
</feature>
<protein>
    <submittedName>
        <fullName evidence="2">Uncharacterized protein</fullName>
    </submittedName>
</protein>
<reference evidence="2" key="1">
    <citation type="submission" date="2009-01" db="EMBL/GenBank/DDBJ databases">
        <title>The Genome Sequence of Brucella pinnipedialis M292/94/1.</title>
        <authorList>
            <consortium name="The Broad Institute Genome Sequencing Platform"/>
            <person name="Ward D."/>
            <person name="Young S.K."/>
            <person name="Kodira C.D."/>
            <person name="Zeng Q."/>
            <person name="Koehrsen M."/>
            <person name="Alvarado L."/>
            <person name="Berlin A."/>
            <person name="Borenstein D."/>
            <person name="Chen Z."/>
            <person name="Engels R."/>
            <person name="Freedman E."/>
            <person name="Gellesch M."/>
            <person name="Goldberg J."/>
            <person name="Griggs A."/>
            <person name="Gujja S."/>
            <person name="Heiman D."/>
            <person name="Hepburn T."/>
            <person name="Howarth C."/>
            <person name="Jen D."/>
            <person name="Larson L."/>
            <person name="Lewis B."/>
            <person name="Mehta T."/>
            <person name="Park D."/>
            <person name="Pearson M."/>
            <person name="Roberts A."/>
            <person name="Saif S."/>
            <person name="Shea T."/>
            <person name="Shenoy N."/>
            <person name="Sisk P."/>
            <person name="Stolte C."/>
            <person name="Sykes S."/>
            <person name="Walk T."/>
            <person name="White J."/>
            <person name="Yandava C."/>
            <person name="Whatmore A.M."/>
            <person name="Perrett L.L."/>
            <person name="O'Callaghan D."/>
            <person name="Nusbaum C."/>
            <person name="Galagan J."/>
            <person name="Birren B."/>
        </authorList>
    </citation>
    <scope>NUCLEOTIDE SEQUENCE [LARGE SCALE GENOMIC DNA]</scope>
    <source>
        <strain evidence="2">M292/94/1</strain>
    </source>
</reference>
<organism evidence="2">
    <name type="scientific">Brucella pinnipedialis M292/94/1</name>
    <dbReference type="NCBI Taxonomy" id="520462"/>
    <lineage>
        <taxon>Bacteria</taxon>
        <taxon>Pseudomonadati</taxon>
        <taxon>Pseudomonadota</taxon>
        <taxon>Alphaproteobacteria</taxon>
        <taxon>Hyphomicrobiales</taxon>
        <taxon>Brucellaceae</taxon>
        <taxon>Brucella/Ochrobactrum group</taxon>
        <taxon>Brucella</taxon>
    </lineage>
</organism>
<dbReference type="AlphaFoldDB" id="A0A0E1WWB7"/>
<name>A0A0E1WWB7_9HYPH</name>
<dbReference type="EMBL" id="EQ999534">
    <property type="protein sequence ID" value="EEZ29110.1"/>
    <property type="molecule type" value="Genomic_DNA"/>
</dbReference>
<evidence type="ECO:0000313" key="2">
    <source>
        <dbReference type="EMBL" id="EEZ29110.1"/>
    </source>
</evidence>
<dbReference type="GeneID" id="93014886"/>
<accession>A0A0E1WWB7</accession>
<dbReference type="Proteomes" id="UP000004659">
    <property type="component" value="Unassembled WGS sequence"/>
</dbReference>
<feature type="region of interest" description="Disordered" evidence="1">
    <location>
        <begin position="1"/>
        <end position="33"/>
    </location>
</feature>
<dbReference type="RefSeq" id="WP_002966115.1">
    <property type="nucleotide sequence ID" value="NZ_EQ999534.1"/>
</dbReference>
<sequence>MALIRPEGERNAAEGEDRGLRDGAQSGGGRYLSRAARGDHTVTVWRISPLLRIRAIKTGEGQ</sequence>